<dbReference type="Pfam" id="PF00589">
    <property type="entry name" value="Phage_integrase"/>
    <property type="match status" value="1"/>
</dbReference>
<comment type="function">
    <text evidence="9">Site-specific tyrosine recombinase, which acts by catalyzing the cutting and rejoining of the recombining DNA molecules. The XerC-XerD complex is essential to convert dimers of the bacterial chromosome into monomers to permit their segregation at cell division. It also contributes to the segregational stability of plasmids.</text>
</comment>
<evidence type="ECO:0000256" key="4">
    <source>
        <dbReference type="ARBA" id="ARBA00022829"/>
    </source>
</evidence>
<dbReference type="Gene3D" id="1.10.443.10">
    <property type="entry name" value="Intergrase catalytic core"/>
    <property type="match status" value="1"/>
</dbReference>
<protein>
    <recommendedName>
        <fullName evidence="9">Tyrosine recombinase XerC</fullName>
    </recommendedName>
</protein>
<dbReference type="GO" id="GO:0006313">
    <property type="term" value="P:DNA transposition"/>
    <property type="evidence" value="ECO:0007669"/>
    <property type="project" value="UniProtKB-UniRule"/>
</dbReference>
<dbReference type="GO" id="GO:0051301">
    <property type="term" value="P:cell division"/>
    <property type="evidence" value="ECO:0007669"/>
    <property type="project" value="UniProtKB-KW"/>
</dbReference>
<dbReference type="RefSeq" id="WP_086451694.1">
    <property type="nucleotide sequence ID" value="NZ_MSPP01000003.1"/>
</dbReference>
<dbReference type="SUPFAM" id="SSF56349">
    <property type="entry name" value="DNA breaking-rejoining enzymes"/>
    <property type="match status" value="1"/>
</dbReference>
<accession>A0A251WXJ8</accession>
<dbReference type="GO" id="GO:0003677">
    <property type="term" value="F:DNA binding"/>
    <property type="evidence" value="ECO:0007669"/>
    <property type="project" value="UniProtKB-UniRule"/>
</dbReference>
<feature type="active site" evidence="9">
    <location>
        <position position="253"/>
    </location>
</feature>
<feature type="active site" evidence="9">
    <location>
        <position position="250"/>
    </location>
</feature>
<dbReference type="AlphaFoldDB" id="A0A251WXJ8"/>
<evidence type="ECO:0000256" key="2">
    <source>
        <dbReference type="ARBA" id="ARBA00022490"/>
    </source>
</evidence>
<dbReference type="GO" id="GO:0005737">
    <property type="term" value="C:cytoplasm"/>
    <property type="evidence" value="ECO:0007669"/>
    <property type="project" value="UniProtKB-SubCell"/>
</dbReference>
<evidence type="ECO:0000259" key="11">
    <source>
        <dbReference type="PROSITE" id="PS51900"/>
    </source>
</evidence>
<evidence type="ECO:0000256" key="7">
    <source>
        <dbReference type="ARBA" id="ARBA00023172"/>
    </source>
</evidence>
<keyword evidence="8 9" id="KW-0131">Cell cycle</keyword>
<comment type="subcellular location">
    <subcellularLocation>
        <location evidence="1 9">Cytoplasm</location>
    </subcellularLocation>
</comment>
<dbReference type="Gene3D" id="1.10.150.130">
    <property type="match status" value="1"/>
</dbReference>
<dbReference type="InterPro" id="IPR002104">
    <property type="entry name" value="Integrase_catalytic"/>
</dbReference>
<comment type="caution">
    <text evidence="12">The sequence shown here is derived from an EMBL/GenBank/DDBJ whole genome shotgun (WGS) entry which is preliminary data.</text>
</comment>
<dbReference type="PROSITE" id="PS51900">
    <property type="entry name" value="CB"/>
    <property type="match status" value="1"/>
</dbReference>
<feature type="domain" description="Tyr recombinase" evidence="10">
    <location>
        <begin position="116"/>
        <end position="298"/>
    </location>
</feature>
<dbReference type="HAMAP" id="MF_01808">
    <property type="entry name" value="Recomb_XerC_XerD"/>
    <property type="match status" value="1"/>
</dbReference>
<dbReference type="EMBL" id="MSPP01000003">
    <property type="protein sequence ID" value="OUD09220.1"/>
    <property type="molecule type" value="Genomic_DNA"/>
</dbReference>
<keyword evidence="5 9" id="KW-0229">DNA integration</keyword>
<dbReference type="InterPro" id="IPR013762">
    <property type="entry name" value="Integrase-like_cat_sf"/>
</dbReference>
<evidence type="ECO:0000256" key="8">
    <source>
        <dbReference type="ARBA" id="ARBA00023306"/>
    </source>
</evidence>
<dbReference type="PANTHER" id="PTHR30349:SF90">
    <property type="entry name" value="TYROSINE RECOMBINASE XERD"/>
    <property type="match status" value="1"/>
</dbReference>
<dbReference type="InterPro" id="IPR023009">
    <property type="entry name" value="Tyrosine_recombinase_XerC/XerD"/>
</dbReference>
<gene>
    <name evidence="9" type="primary">xerC</name>
    <name evidence="12" type="ORF">BVC71_11000</name>
</gene>
<dbReference type="OrthoDB" id="9801717at2"/>
<evidence type="ECO:0000259" key="10">
    <source>
        <dbReference type="PROSITE" id="PS51898"/>
    </source>
</evidence>
<sequence>MISPALTDALARWLDHVRAIDGAAENTVKAYQTDVLAFLAFLQTHHGDSQGINAIKCLTVSDMRSWMAHERGRGVAARSLARMLSAVKSFIRYMAERHDFDPSAVLMTRAPKFQKKLPRPLAVDAAKAMIETAEFQAREHWAALRDVAAITLMYGCGLRISEALGLKGRDAPLADVIRITGKGGKERIVPVVPAARDAVEAYRGACPHDLADDQPLFRGIRGGALHAAQLQKTVAQTRMQLGLPATATPHALRHSFATHLLNAGGDLRSIQELLGHASLNTTQMYTAVDTARLMEVYKSAHPRASGRK</sequence>
<reference evidence="12 13" key="1">
    <citation type="submission" date="2016-12" db="EMBL/GenBank/DDBJ databases">
        <title>The draft genome sequence of HSLHS2.</title>
        <authorList>
            <person name="Hu D."/>
            <person name="Wang L."/>
            <person name="Shao Z."/>
        </authorList>
    </citation>
    <scope>NUCLEOTIDE SEQUENCE [LARGE SCALE GENOMIC DNA]</scope>
    <source>
        <strain evidence="12">MCCC 1A06712</strain>
    </source>
</reference>
<keyword evidence="13" id="KW-1185">Reference proteome</keyword>
<evidence type="ECO:0000256" key="6">
    <source>
        <dbReference type="ARBA" id="ARBA00023125"/>
    </source>
</evidence>
<proteinExistence type="inferred from homology"/>
<dbReference type="PROSITE" id="PS51898">
    <property type="entry name" value="TYR_RECOMBINASE"/>
    <property type="match status" value="1"/>
</dbReference>
<dbReference type="Pfam" id="PF02899">
    <property type="entry name" value="Phage_int_SAM_1"/>
    <property type="match status" value="1"/>
</dbReference>
<organism evidence="12 13">
    <name type="scientific">Marivivens niveibacter</name>
    <dbReference type="NCBI Taxonomy" id="1930667"/>
    <lineage>
        <taxon>Bacteria</taxon>
        <taxon>Pseudomonadati</taxon>
        <taxon>Pseudomonadota</taxon>
        <taxon>Alphaproteobacteria</taxon>
        <taxon>Rhodobacterales</taxon>
        <taxon>Paracoccaceae</taxon>
        <taxon>Marivivens group</taxon>
        <taxon>Marivivens</taxon>
    </lineage>
</organism>
<evidence type="ECO:0000256" key="1">
    <source>
        <dbReference type="ARBA" id="ARBA00004496"/>
    </source>
</evidence>
<feature type="active site" evidence="9">
    <location>
        <position position="276"/>
    </location>
</feature>
<dbReference type="InterPro" id="IPR004107">
    <property type="entry name" value="Integrase_SAM-like_N"/>
</dbReference>
<dbReference type="PANTHER" id="PTHR30349">
    <property type="entry name" value="PHAGE INTEGRASE-RELATED"/>
    <property type="match status" value="1"/>
</dbReference>
<feature type="active site" evidence="9">
    <location>
        <position position="159"/>
    </location>
</feature>
<keyword evidence="7 9" id="KW-0233">DNA recombination</keyword>
<dbReference type="InterPro" id="IPR010998">
    <property type="entry name" value="Integrase_recombinase_N"/>
</dbReference>
<dbReference type="InterPro" id="IPR050090">
    <property type="entry name" value="Tyrosine_recombinase_XerCD"/>
</dbReference>
<name>A0A251WXJ8_9RHOB</name>
<evidence type="ECO:0000256" key="9">
    <source>
        <dbReference type="HAMAP-Rule" id="MF_01808"/>
    </source>
</evidence>
<dbReference type="GO" id="GO:0009037">
    <property type="term" value="F:tyrosine-based site-specific recombinase activity"/>
    <property type="evidence" value="ECO:0007669"/>
    <property type="project" value="UniProtKB-UniRule"/>
</dbReference>
<feature type="active site" evidence="9">
    <location>
        <position position="182"/>
    </location>
</feature>
<comment type="similarity">
    <text evidence="9">Belongs to the 'phage' integrase family. XerC subfamily.</text>
</comment>
<comment type="subunit">
    <text evidence="9">Forms a cyclic heterotetrameric complex composed of two molecules of XerC and two molecules of XerD.</text>
</comment>
<evidence type="ECO:0000313" key="12">
    <source>
        <dbReference type="EMBL" id="OUD09220.1"/>
    </source>
</evidence>
<dbReference type="InterPro" id="IPR044068">
    <property type="entry name" value="CB"/>
</dbReference>
<keyword evidence="6 9" id="KW-0238">DNA-binding</keyword>
<dbReference type="SUPFAM" id="SSF47823">
    <property type="entry name" value="lambda integrase-like, N-terminal domain"/>
    <property type="match status" value="1"/>
</dbReference>
<evidence type="ECO:0000313" key="13">
    <source>
        <dbReference type="Proteomes" id="UP000194664"/>
    </source>
</evidence>
<evidence type="ECO:0000256" key="5">
    <source>
        <dbReference type="ARBA" id="ARBA00022908"/>
    </source>
</evidence>
<keyword evidence="3 9" id="KW-0132">Cell division</keyword>
<dbReference type="GO" id="GO:0007059">
    <property type="term" value="P:chromosome segregation"/>
    <property type="evidence" value="ECO:0007669"/>
    <property type="project" value="UniProtKB-UniRule"/>
</dbReference>
<keyword evidence="2 9" id="KW-0963">Cytoplasm</keyword>
<dbReference type="Proteomes" id="UP000194664">
    <property type="component" value="Unassembled WGS sequence"/>
</dbReference>
<feature type="active site" description="O-(3'-phospho-DNA)-tyrosine intermediate" evidence="9">
    <location>
        <position position="285"/>
    </location>
</feature>
<dbReference type="InterPro" id="IPR011010">
    <property type="entry name" value="DNA_brk_join_enz"/>
</dbReference>
<evidence type="ECO:0000256" key="3">
    <source>
        <dbReference type="ARBA" id="ARBA00022618"/>
    </source>
</evidence>
<feature type="domain" description="Core-binding (CB)" evidence="11">
    <location>
        <begin position="4"/>
        <end position="95"/>
    </location>
</feature>
<keyword evidence="4 9" id="KW-0159">Chromosome partition</keyword>